<dbReference type="InterPro" id="IPR002734">
    <property type="entry name" value="RibDG_C"/>
</dbReference>
<dbReference type="Pfam" id="PF01872">
    <property type="entry name" value="RibD_C"/>
    <property type="match status" value="1"/>
</dbReference>
<dbReference type="Proteomes" id="UP000468735">
    <property type="component" value="Unassembled WGS sequence"/>
</dbReference>
<evidence type="ECO:0000313" key="6">
    <source>
        <dbReference type="Proteomes" id="UP000468735"/>
    </source>
</evidence>
<gene>
    <name evidence="5" type="ORF">F8566_28595</name>
</gene>
<dbReference type="GO" id="GO:0008703">
    <property type="term" value="F:5-amino-6-(5-phosphoribosylamino)uracil reductase activity"/>
    <property type="evidence" value="ECO:0007669"/>
    <property type="project" value="InterPro"/>
</dbReference>
<reference evidence="5 6" key="1">
    <citation type="submission" date="2019-09" db="EMBL/GenBank/DDBJ databases">
        <title>Actinomadura physcomitrii sp. nov., a novel actinomycete isolated from moss [Physcomitrium sphaericum (Ludw) Fuernr].</title>
        <authorList>
            <person name="Zhuang X."/>
            <person name="Liu C."/>
        </authorList>
    </citation>
    <scope>NUCLEOTIDE SEQUENCE [LARGE SCALE GENOMIC DNA]</scope>
    <source>
        <strain evidence="5 6">HMC1</strain>
    </source>
</reference>
<comment type="caution">
    <text evidence="5">The sequence shown here is derived from an EMBL/GenBank/DDBJ whole genome shotgun (WGS) entry which is preliminary data.</text>
</comment>
<evidence type="ECO:0000259" key="4">
    <source>
        <dbReference type="Pfam" id="PF01872"/>
    </source>
</evidence>
<evidence type="ECO:0000313" key="5">
    <source>
        <dbReference type="EMBL" id="KAB2345224.1"/>
    </source>
</evidence>
<dbReference type="PANTHER" id="PTHR38011:SF7">
    <property type="entry name" value="2,5-DIAMINO-6-RIBOSYLAMINO-4(3H)-PYRIMIDINONE 5'-PHOSPHATE REDUCTASE"/>
    <property type="match status" value="1"/>
</dbReference>
<organism evidence="5 6">
    <name type="scientific">Actinomadura rudentiformis</name>
    <dbReference type="NCBI Taxonomy" id="359158"/>
    <lineage>
        <taxon>Bacteria</taxon>
        <taxon>Bacillati</taxon>
        <taxon>Actinomycetota</taxon>
        <taxon>Actinomycetes</taxon>
        <taxon>Streptosporangiales</taxon>
        <taxon>Thermomonosporaceae</taxon>
        <taxon>Actinomadura</taxon>
    </lineage>
</organism>
<dbReference type="InterPro" id="IPR050765">
    <property type="entry name" value="Riboflavin_Biosynth_HTPR"/>
</dbReference>
<proteinExistence type="predicted"/>
<evidence type="ECO:0000256" key="3">
    <source>
        <dbReference type="ARBA" id="ARBA00023002"/>
    </source>
</evidence>
<dbReference type="InterPro" id="IPR024072">
    <property type="entry name" value="DHFR-like_dom_sf"/>
</dbReference>
<feature type="domain" description="Bacterial bifunctional deaminase-reductase C-terminal" evidence="4">
    <location>
        <begin position="5"/>
        <end position="218"/>
    </location>
</feature>
<dbReference type="EMBL" id="WBMT01000014">
    <property type="protein sequence ID" value="KAB2345224.1"/>
    <property type="molecule type" value="Genomic_DNA"/>
</dbReference>
<dbReference type="OrthoDB" id="9800865at2"/>
<name>A0A6H9YY94_9ACTN</name>
<evidence type="ECO:0000256" key="2">
    <source>
        <dbReference type="ARBA" id="ARBA00022857"/>
    </source>
</evidence>
<protein>
    <submittedName>
        <fullName evidence="5">Deaminase</fullName>
    </submittedName>
</protein>
<dbReference type="Gene3D" id="3.40.430.10">
    <property type="entry name" value="Dihydrofolate Reductase, subunit A"/>
    <property type="match status" value="1"/>
</dbReference>
<dbReference type="SUPFAM" id="SSF53597">
    <property type="entry name" value="Dihydrofolate reductase-like"/>
    <property type="match status" value="1"/>
</dbReference>
<dbReference type="RefSeq" id="WP_151564936.1">
    <property type="nucleotide sequence ID" value="NZ_WBMT01000014.1"/>
</dbReference>
<keyword evidence="3" id="KW-0560">Oxidoreductase</keyword>
<dbReference type="AlphaFoldDB" id="A0A6H9YY94"/>
<comment type="pathway">
    <text evidence="1">Cofactor biosynthesis; riboflavin biosynthesis.</text>
</comment>
<accession>A0A6H9YY94</accession>
<dbReference type="PANTHER" id="PTHR38011">
    <property type="entry name" value="DIHYDROFOLATE REDUCTASE FAMILY PROTEIN (AFU_ORTHOLOGUE AFUA_8G06820)"/>
    <property type="match status" value="1"/>
</dbReference>
<keyword evidence="6" id="KW-1185">Reference proteome</keyword>
<keyword evidence="2" id="KW-0521">NADP</keyword>
<evidence type="ECO:0000256" key="1">
    <source>
        <dbReference type="ARBA" id="ARBA00005104"/>
    </source>
</evidence>
<sequence>MSERPYVLLSCAMSVDGYIDDASPERLRLSSPADFDRVDGVRATCDAILVGAGTVRRDDPKLLLKSPARREQRVAKGLPADLTKVTVTEGGDLDPEALFFTTGESPKLVYCASSAAHPLAARLTGRAEVIDAGDPVDFPVMLGDLAARGVRRLMVEGGGGMHTRFLTSGLVDEIQLVMAPFFIGDPSAPRFVGSGVFPQSPDRPMRLAECTRIGNLVLLRYLMGTPAHG</sequence>
<dbReference type="GO" id="GO:0009231">
    <property type="term" value="P:riboflavin biosynthetic process"/>
    <property type="evidence" value="ECO:0007669"/>
    <property type="project" value="InterPro"/>
</dbReference>